<proteinExistence type="predicted"/>
<dbReference type="Proteomes" id="UP001642482">
    <property type="component" value="Unassembled WGS sequence"/>
</dbReference>
<keyword evidence="2" id="KW-1185">Reference proteome</keyword>
<name>A0ABP0CDJ6_9PEZI</name>
<dbReference type="SUPFAM" id="SSF56112">
    <property type="entry name" value="Protein kinase-like (PK-like)"/>
    <property type="match status" value="1"/>
</dbReference>
<organism evidence="1 2">
    <name type="scientific">Sporothrix eucalyptigena</name>
    <dbReference type="NCBI Taxonomy" id="1812306"/>
    <lineage>
        <taxon>Eukaryota</taxon>
        <taxon>Fungi</taxon>
        <taxon>Dikarya</taxon>
        <taxon>Ascomycota</taxon>
        <taxon>Pezizomycotina</taxon>
        <taxon>Sordariomycetes</taxon>
        <taxon>Sordariomycetidae</taxon>
        <taxon>Ophiostomatales</taxon>
        <taxon>Ophiostomataceae</taxon>
        <taxon>Sporothrix</taxon>
    </lineage>
</organism>
<evidence type="ECO:0000313" key="1">
    <source>
        <dbReference type="EMBL" id="CAK7229680.1"/>
    </source>
</evidence>
<dbReference type="InterPro" id="IPR011009">
    <property type="entry name" value="Kinase-like_dom_sf"/>
</dbReference>
<dbReference type="PANTHER" id="PTHR21310:SF37">
    <property type="entry name" value="AMINOGLYCOSIDE PHOSPHOTRANSFERASE DOMAIN-CONTAINING PROTEIN"/>
    <property type="match status" value="1"/>
</dbReference>
<sequence length="513" mass="58849">MADDIATHPPTSWFRVEYDVPARFAGTDEAIAWENKILVREVIDRLQDLITQKIQTSDEEAGRYPRGRARFAGVNDGGNFNMILKFKFSIQGRPEVALRYPVPGFTAAALVSEMVENEANWLTFMEEKKVLKVPHLYCWNSKGLQGDDDIGRIVGPYILMEFVEGEGLLDWLSKWTKEADDGNLESGLKRDTVYEQVAEMYLQLYNVRFDRIGSITKNAETGEWAVTRRPMTQDMHQQALGVPGYPIDSFPPGPLNKSHEFKELLVNIHANQLQHLRNINIPCEIGEREIFEQEVGKIDMNRAMETARFRWLARRAFAKSTAKLPYIDDDADTKDGFIVFNFDFHPRNMLVDPTTGAITAVLDLEGTNTMPAAFAKDPPLWLAYWALENVLDCGVFSLRVPQYGALLTRFLDIMERIESKQEKKNDPPLSTIMRESWESKACLVNFAAQRSDCFDGLYWLLPDRFPRLGDEQSPEVEKEIEEYQEWTKKQIAAYEEERASKKTRSNQSTSLFL</sequence>
<dbReference type="PANTHER" id="PTHR21310">
    <property type="entry name" value="AMINOGLYCOSIDE PHOSPHOTRANSFERASE-RELATED-RELATED"/>
    <property type="match status" value="1"/>
</dbReference>
<evidence type="ECO:0000313" key="2">
    <source>
        <dbReference type="Proteomes" id="UP001642482"/>
    </source>
</evidence>
<gene>
    <name evidence="1" type="ORF">SEUCBS140593_007330</name>
</gene>
<dbReference type="EMBL" id="CAWUHD010000087">
    <property type="protein sequence ID" value="CAK7229680.1"/>
    <property type="molecule type" value="Genomic_DNA"/>
</dbReference>
<dbReference type="InterPro" id="IPR051678">
    <property type="entry name" value="AGP_Transferase"/>
</dbReference>
<evidence type="ECO:0008006" key="3">
    <source>
        <dbReference type="Google" id="ProtNLM"/>
    </source>
</evidence>
<comment type="caution">
    <text evidence="1">The sequence shown here is derived from an EMBL/GenBank/DDBJ whole genome shotgun (WGS) entry which is preliminary data.</text>
</comment>
<accession>A0ABP0CDJ6</accession>
<reference evidence="1 2" key="1">
    <citation type="submission" date="2024-01" db="EMBL/GenBank/DDBJ databases">
        <authorList>
            <person name="Allen C."/>
            <person name="Tagirdzhanova G."/>
        </authorList>
    </citation>
    <scope>NUCLEOTIDE SEQUENCE [LARGE SCALE GENOMIC DNA]</scope>
</reference>
<protein>
    <recommendedName>
        <fullName evidence="3">Aminoglycoside phosphotransferase domain-containing protein</fullName>
    </recommendedName>
</protein>